<evidence type="ECO:0000313" key="4">
    <source>
        <dbReference type="Proteomes" id="UP001165074"/>
    </source>
</evidence>
<feature type="chain" id="PRO_5040795493" evidence="2">
    <location>
        <begin position="29"/>
        <end position="489"/>
    </location>
</feature>
<organism evidence="3 4">
    <name type="scientific">Actinoallomurus iriomotensis</name>
    <dbReference type="NCBI Taxonomy" id="478107"/>
    <lineage>
        <taxon>Bacteria</taxon>
        <taxon>Bacillati</taxon>
        <taxon>Actinomycetota</taxon>
        <taxon>Actinomycetes</taxon>
        <taxon>Streptosporangiales</taxon>
        <taxon>Thermomonosporaceae</taxon>
        <taxon>Actinoallomurus</taxon>
    </lineage>
</organism>
<dbReference type="SUPFAM" id="SSF53850">
    <property type="entry name" value="Periplasmic binding protein-like II"/>
    <property type="match status" value="1"/>
</dbReference>
<reference evidence="3" key="1">
    <citation type="submission" date="2023-03" db="EMBL/GenBank/DDBJ databases">
        <title>Actinoallomurus iriomotensis NBRC 103684.</title>
        <authorList>
            <person name="Ichikawa N."/>
            <person name="Sato H."/>
            <person name="Tonouchi N."/>
        </authorList>
    </citation>
    <scope>NUCLEOTIDE SEQUENCE</scope>
    <source>
        <strain evidence="3">NBRC 103684</strain>
    </source>
</reference>
<evidence type="ECO:0000256" key="1">
    <source>
        <dbReference type="ARBA" id="ARBA00022729"/>
    </source>
</evidence>
<dbReference type="PANTHER" id="PTHR43649">
    <property type="entry name" value="ARABINOSE-BINDING PROTEIN-RELATED"/>
    <property type="match status" value="1"/>
</dbReference>
<name>A0A9W6W3D5_9ACTN</name>
<proteinExistence type="predicted"/>
<dbReference type="Gene3D" id="3.40.190.10">
    <property type="entry name" value="Periplasmic binding protein-like II"/>
    <property type="match status" value="1"/>
</dbReference>
<dbReference type="RefSeq" id="WP_285578654.1">
    <property type="nucleotide sequence ID" value="NZ_BSTK01000011.1"/>
</dbReference>
<protein>
    <submittedName>
        <fullName evidence="3">Uncharacterized protein</fullName>
    </submittedName>
</protein>
<comment type="caution">
    <text evidence="3">The sequence shown here is derived from an EMBL/GenBank/DDBJ whole genome shotgun (WGS) entry which is preliminary data.</text>
</comment>
<dbReference type="InterPro" id="IPR050490">
    <property type="entry name" value="Bact_solute-bd_prot1"/>
</dbReference>
<evidence type="ECO:0000313" key="3">
    <source>
        <dbReference type="EMBL" id="GLY88792.1"/>
    </source>
</evidence>
<keyword evidence="4" id="KW-1185">Reference proteome</keyword>
<feature type="signal peptide" evidence="2">
    <location>
        <begin position="1"/>
        <end position="28"/>
    </location>
</feature>
<sequence length="489" mass="54428">MKGKFARRLIASAVAALLLGWAPQAAVAGQKAGTAADDCTDGVNVPNRYNVPFCVKKDEVFIFAANYKPFEANADGQREAESVFNNVIGNKLRQAFPNLKIKYATWDYPVRYEDLQAAGVVPDIILDNPYQRIARDLKPRGWVQDMTSMVQQAGLDLSKLNQGAVEQVKSRSEGKLYGVPVFEDDYVLYYNKKIFDKFGVKYPKSGMTYDQVYKLAKKLTRQVGDDAYKGYMQHPDQYLQYNQSGLYPFTPTDSWTPKPEDAKVDLTTPGWEELGDNLNRFLSIPHNGFTTVDDFLKGDMSRPGHVAMAVDTLSRLPTYAGSNEFIKQGDVAKYDELRKSIDVGVTSVPVLTQGSTSTYQPNQTAAFIPPQSTHQQDALNIVKWLVSEQGQTELSSHGIKGVLQTPAVKDGFGKAVPELSKVDTSGVYWGSNAVLKNYQNTKYWDIPMYSVFRQHVLRDGMTVESALAVAEQTDIPAYIKNQTAAGLDW</sequence>
<dbReference type="Proteomes" id="UP001165074">
    <property type="component" value="Unassembled WGS sequence"/>
</dbReference>
<evidence type="ECO:0000256" key="2">
    <source>
        <dbReference type="SAM" id="SignalP"/>
    </source>
</evidence>
<dbReference type="PANTHER" id="PTHR43649:SF33">
    <property type="entry name" value="POLYGALACTURONAN_RHAMNOGALACTURONAN-BINDING PROTEIN YTCQ"/>
    <property type="match status" value="1"/>
</dbReference>
<keyword evidence="1 2" id="KW-0732">Signal</keyword>
<gene>
    <name evidence="3" type="ORF">Airi02_067210</name>
</gene>
<dbReference type="EMBL" id="BSTK01000011">
    <property type="protein sequence ID" value="GLY88792.1"/>
    <property type="molecule type" value="Genomic_DNA"/>
</dbReference>
<dbReference type="AlphaFoldDB" id="A0A9W6W3D5"/>
<accession>A0A9W6W3D5</accession>